<evidence type="ECO:0000313" key="2">
    <source>
        <dbReference type="Proteomes" id="UP000321691"/>
    </source>
</evidence>
<proteinExistence type="predicted"/>
<organism evidence="1 2">
    <name type="scientific">Levilactobacillus spicheri</name>
    <dbReference type="NCBI Taxonomy" id="216463"/>
    <lineage>
        <taxon>Bacteria</taxon>
        <taxon>Bacillati</taxon>
        <taxon>Bacillota</taxon>
        <taxon>Bacilli</taxon>
        <taxon>Lactobacillales</taxon>
        <taxon>Lactobacillaceae</taxon>
        <taxon>Levilactobacillus</taxon>
    </lineage>
</organism>
<name>A0ABQ0WU73_9LACO</name>
<dbReference type="Proteomes" id="UP000321691">
    <property type="component" value="Unassembled WGS sequence"/>
</dbReference>
<reference evidence="1 2" key="1">
    <citation type="submission" date="2019-07" db="EMBL/GenBank/DDBJ databases">
        <title>Whole genome shotgun sequence of Lactobacillus spicheri NBRC 107155.</title>
        <authorList>
            <person name="Hosoyama A."/>
            <person name="Uohara A."/>
            <person name="Ohji S."/>
            <person name="Ichikawa N."/>
        </authorList>
    </citation>
    <scope>NUCLEOTIDE SEQUENCE [LARGE SCALE GENOMIC DNA]</scope>
    <source>
        <strain evidence="1 2">NBRC 107155</strain>
    </source>
</reference>
<dbReference type="EMBL" id="BJZI01000023">
    <property type="protein sequence ID" value="GEO67210.1"/>
    <property type="molecule type" value="Genomic_DNA"/>
</dbReference>
<keyword evidence="2" id="KW-1185">Reference proteome</keyword>
<evidence type="ECO:0000313" key="1">
    <source>
        <dbReference type="EMBL" id="GEO67210.1"/>
    </source>
</evidence>
<accession>A0ABQ0WU73</accession>
<comment type="caution">
    <text evidence="1">The sequence shown here is derived from an EMBL/GenBank/DDBJ whole genome shotgun (WGS) entry which is preliminary data.</text>
</comment>
<gene>
    <name evidence="1" type="ORF">LSP04_16290</name>
</gene>
<protein>
    <submittedName>
        <fullName evidence="1">Uncharacterized protein</fullName>
    </submittedName>
</protein>
<sequence>MLIGGFYGKLTQHYHSEAHSQRGRANVALVFSVKKTPKIKSTEGSFYANRFECQYAVFRSEALQ</sequence>